<sequence>MAKEYRSFYMQPPAMSGLQHDFVIKPKRKAFSAANGRDGLSSAEYQALAEIDCLQMKTDLQVYEFIYNHFDELSASLKQSGFNDISLSKEDFEEEYRAFKDQAENPNITCM</sequence>
<dbReference type="KEGG" id="ala:BFG52_05360"/>
<dbReference type="EMBL" id="CP016895">
    <property type="protein sequence ID" value="AOA57835.1"/>
    <property type="molecule type" value="Genomic_DNA"/>
</dbReference>
<accession>A0A1B2LY30</accession>
<reference evidence="1 2" key="1">
    <citation type="submission" date="2016-08" db="EMBL/GenBank/DDBJ databases">
        <authorList>
            <person name="Seilhamer J.J."/>
        </authorList>
    </citation>
    <scope>NUCLEOTIDE SEQUENCE [LARGE SCALE GENOMIC DNA]</scope>
    <source>
        <strain evidence="1 2">BRTC-1</strain>
    </source>
</reference>
<keyword evidence="2" id="KW-1185">Reference proteome</keyword>
<dbReference type="AlphaFoldDB" id="A0A1B2LY30"/>
<gene>
    <name evidence="1" type="ORF">BFG52_05360</name>
</gene>
<name>A0A1B2LY30_9GAMM</name>
<dbReference type="STRING" id="1789224.BFG52_05360"/>
<evidence type="ECO:0000313" key="2">
    <source>
        <dbReference type="Proteomes" id="UP000093391"/>
    </source>
</evidence>
<proteinExistence type="predicted"/>
<dbReference type="Proteomes" id="UP000093391">
    <property type="component" value="Chromosome"/>
</dbReference>
<evidence type="ECO:0000313" key="1">
    <source>
        <dbReference type="EMBL" id="AOA57835.1"/>
    </source>
</evidence>
<organism evidence="1 2">
    <name type="scientific">Acinetobacter larvae</name>
    <dbReference type="NCBI Taxonomy" id="1789224"/>
    <lineage>
        <taxon>Bacteria</taxon>
        <taxon>Pseudomonadati</taxon>
        <taxon>Pseudomonadota</taxon>
        <taxon>Gammaproteobacteria</taxon>
        <taxon>Moraxellales</taxon>
        <taxon>Moraxellaceae</taxon>
        <taxon>Acinetobacter</taxon>
    </lineage>
</organism>
<protein>
    <submittedName>
        <fullName evidence="1">Uncharacterized protein</fullName>
    </submittedName>
</protein>